<dbReference type="GO" id="GO:0008168">
    <property type="term" value="F:methyltransferase activity"/>
    <property type="evidence" value="ECO:0007669"/>
    <property type="project" value="UniProtKB-KW"/>
</dbReference>
<evidence type="ECO:0000313" key="2">
    <source>
        <dbReference type="Proteomes" id="UP001259239"/>
    </source>
</evidence>
<name>A0AAP5JS10_9BACL</name>
<keyword evidence="1" id="KW-0808">Transferase</keyword>
<organism evidence="1 2">
    <name type="scientific">Paenibacillus larvae</name>
    <dbReference type="NCBI Taxonomy" id="1464"/>
    <lineage>
        <taxon>Bacteria</taxon>
        <taxon>Bacillati</taxon>
        <taxon>Bacillota</taxon>
        <taxon>Bacilli</taxon>
        <taxon>Bacillales</taxon>
        <taxon>Paenibacillaceae</taxon>
        <taxon>Paenibacillus</taxon>
    </lineage>
</organism>
<dbReference type="Pfam" id="PF04989">
    <property type="entry name" value="RMNT_CmcI"/>
    <property type="match status" value="1"/>
</dbReference>
<gene>
    <name evidence="1" type="ORF">P7H09_03190</name>
</gene>
<dbReference type="AlphaFoldDB" id="A0AAP5JS10"/>
<dbReference type="EMBL" id="JARQGV010000004">
    <property type="protein sequence ID" value="MDT2250405.1"/>
    <property type="molecule type" value="Genomic_DNA"/>
</dbReference>
<dbReference type="GO" id="GO:0032259">
    <property type="term" value="P:methylation"/>
    <property type="evidence" value="ECO:0007669"/>
    <property type="project" value="UniProtKB-KW"/>
</dbReference>
<dbReference type="GO" id="GO:0008610">
    <property type="term" value="P:lipid biosynthetic process"/>
    <property type="evidence" value="ECO:0007669"/>
    <property type="project" value="InterPro"/>
</dbReference>
<comment type="caution">
    <text evidence="1">The sequence shown here is derived from an EMBL/GenBank/DDBJ whole genome shotgun (WGS) entry which is preliminary data.</text>
</comment>
<keyword evidence="1" id="KW-0489">Methyltransferase</keyword>
<evidence type="ECO:0000313" key="1">
    <source>
        <dbReference type="EMBL" id="MDT2250405.1"/>
    </source>
</evidence>
<accession>A0AAP5JS10</accession>
<dbReference type="Proteomes" id="UP001259239">
    <property type="component" value="Unassembled WGS sequence"/>
</dbReference>
<proteinExistence type="predicted"/>
<dbReference type="Gene3D" id="3.40.50.150">
    <property type="entry name" value="Vaccinia Virus protein VP39"/>
    <property type="match status" value="1"/>
</dbReference>
<reference evidence="1" key="2">
    <citation type="submission" date="2023-03" db="EMBL/GenBank/DDBJ databases">
        <authorList>
            <person name="Obshta O."/>
            <person name="Zabrodski M.W."/>
            <person name="Soomro T."/>
            <person name="Wilson G."/>
            <person name="Masood F."/>
            <person name="Thebeau J."/>
            <person name="Bezerra Da Silva M.C."/>
            <person name="Raza F."/>
            <person name="Biganski S."/>
            <person name="Jose M."/>
            <person name="Camilli M."/>
            <person name="Kozii I.V."/>
            <person name="Kozii R.V."/>
            <person name="Simko E."/>
            <person name="Wood S.C."/>
        </authorList>
    </citation>
    <scope>NUCLEOTIDE SEQUENCE</scope>
    <source>
        <strain evidence="1">PL001</strain>
    </source>
</reference>
<sequence>MIKSTPLKRAIKTISVSENERFVDVYQRIQNCQTSDLDGYSRICSQGVRDCFCWRGSPLFKSIQDMAIYSMLLNELNPGTIIEIGSTSTSLLWWKDMVRSLRLDTIVLGVDRVYPSDLEKEVQFIQGDVNNIEHILTYENLKFFEHPWLIIEDAHINISGVLNHFSKSMVAGDYIIIEDSLTKQEDVGQWASKNEQDFTVDTYYTDFFGINATSAVNTIITKRS</sequence>
<dbReference type="RefSeq" id="WP_144029695.1">
    <property type="nucleotide sequence ID" value="NZ_CBCRXL010000076.1"/>
</dbReference>
<dbReference type="SUPFAM" id="SSF53335">
    <property type="entry name" value="S-adenosyl-L-methionine-dependent methyltransferases"/>
    <property type="match status" value="1"/>
</dbReference>
<dbReference type="InterPro" id="IPR007072">
    <property type="entry name" value="RNMT_CmcI"/>
</dbReference>
<dbReference type="InterPro" id="IPR029063">
    <property type="entry name" value="SAM-dependent_MTases_sf"/>
</dbReference>
<reference evidence="1" key="1">
    <citation type="journal article" date="2023" name="J. Vet. Diagn. Invest.">
        <title>Oxytetracycline-resistant Paenibacillus larvae identified in commercial beekeeping operations in Saskatchewan using pooled honey sampling.</title>
        <authorList>
            <person name="Obshta O."/>
            <person name="Zabrodski M.W."/>
            <person name="Soomro T."/>
            <person name="Wilson G."/>
            <person name="Masood F."/>
            <person name="Thebeau J."/>
            <person name="Silva M.C.B."/>
            <person name="Biganski S."/>
            <person name="Kozii I.V."/>
            <person name="Koziy R.V."/>
            <person name="Raza M.F."/>
            <person name="Jose M.S."/>
            <person name="Simko E."/>
            <person name="Wood S.C."/>
        </authorList>
    </citation>
    <scope>NUCLEOTIDE SEQUENCE</scope>
    <source>
        <strain evidence="1">PL001</strain>
    </source>
</reference>
<protein>
    <submittedName>
        <fullName evidence="1">CmcI family methyltransferase</fullName>
    </submittedName>
</protein>